<dbReference type="InterPro" id="IPR044929">
    <property type="entry name" value="DNA/RNA_non-sp_Endonuclease_sf"/>
</dbReference>
<dbReference type="EMBL" id="WKOD01000030">
    <property type="protein sequence ID" value="MSA69184.1"/>
    <property type="molecule type" value="Genomic_DNA"/>
</dbReference>
<feature type="domain" description="Type VII secretion system protein EssD-like" evidence="3">
    <location>
        <begin position="154"/>
        <end position="286"/>
    </location>
</feature>
<protein>
    <submittedName>
        <fullName evidence="4">Hydroxyacid dehydrogenase</fullName>
    </submittedName>
</protein>
<dbReference type="RefSeq" id="WP_154237201.1">
    <property type="nucleotide sequence ID" value="NZ_JAQEZR010000029.1"/>
</dbReference>
<dbReference type="InterPro" id="IPR044927">
    <property type="entry name" value="Endonuclea_NS_2"/>
</dbReference>
<dbReference type="Gene3D" id="3.40.570.10">
    <property type="entry name" value="Extracellular Endonuclease, subunit A"/>
    <property type="match status" value="1"/>
</dbReference>
<keyword evidence="2" id="KW-0812">Transmembrane</keyword>
<dbReference type="Pfam" id="PF13930">
    <property type="entry name" value="Endonuclea_NS_2"/>
    <property type="match status" value="1"/>
</dbReference>
<feature type="region of interest" description="Disordered" evidence="1">
    <location>
        <begin position="51"/>
        <end position="129"/>
    </location>
</feature>
<comment type="caution">
    <text evidence="4">The sequence shown here is derived from an EMBL/GenBank/DDBJ whole genome shotgun (WGS) entry which is preliminary data.</text>
</comment>
<evidence type="ECO:0000256" key="1">
    <source>
        <dbReference type="SAM" id="MobiDB-lite"/>
    </source>
</evidence>
<accession>A0A6A8H860</accession>
<evidence type="ECO:0000259" key="3">
    <source>
        <dbReference type="Pfam" id="PF13930"/>
    </source>
</evidence>
<feature type="transmembrane region" description="Helical" evidence="2">
    <location>
        <begin position="28"/>
        <end position="49"/>
    </location>
</feature>
<feature type="compositionally biased region" description="Polar residues" evidence="1">
    <location>
        <begin position="99"/>
        <end position="115"/>
    </location>
</feature>
<name>A0A6A8H860_9LACO</name>
<sequence>MKIIGLIIILISVLGFCHIHYKKPDKKIFFRIASIFALIVGIGLGAASISTPDTPTEGSKIVRKTSKDYGPQNKAAKISSENEKAKESLSKKQSDVQKAASSLASRQGSTAQASSDPDKAAQNAAPDLSNMNYSGSQIVQINDNQPGFSSNDLNVSNGAWQQYHDLDSLNRVTGADALLNQSLMPHSERERLYVDPTGWHNKRIGNVWLYNRCHLIAYQLTGQNNNLKNLMTGTRSLNEPCMTEYENQIAEYLKAGSNHYVRYSVRPVFRGNELLARGVQLRAQSVGDSSVSFNVYVFNVENGVELNYSDGTSSINR</sequence>
<keyword evidence="2" id="KW-0472">Membrane</keyword>
<feature type="compositionally biased region" description="Basic and acidic residues" evidence="1">
    <location>
        <begin position="80"/>
        <end position="95"/>
    </location>
</feature>
<proteinExistence type="predicted"/>
<keyword evidence="2" id="KW-1133">Transmembrane helix</keyword>
<feature type="transmembrane region" description="Helical" evidence="2">
    <location>
        <begin position="6"/>
        <end position="21"/>
    </location>
</feature>
<evidence type="ECO:0000313" key="4">
    <source>
        <dbReference type="EMBL" id="MSA69184.1"/>
    </source>
</evidence>
<reference evidence="4" key="1">
    <citation type="journal article" date="2019" name="Nat. Med.">
        <title>A library of human gut bacterial isolates paired with longitudinal multiomics data enables mechanistic microbiome research.</title>
        <authorList>
            <person name="Poyet M."/>
            <person name="Groussin M."/>
            <person name="Gibbons S.M."/>
            <person name="Avila-Pacheco J."/>
            <person name="Jiang X."/>
            <person name="Kearney S.M."/>
            <person name="Perrotta A.R."/>
            <person name="Berdy B."/>
            <person name="Zhao S."/>
            <person name="Lieberman T.D."/>
            <person name="Swanson P.K."/>
            <person name="Smith M."/>
            <person name="Roesemann S."/>
            <person name="Alexander J.E."/>
            <person name="Rich S.A."/>
            <person name="Livny J."/>
            <person name="Vlamakis H."/>
            <person name="Clish C."/>
            <person name="Bullock K."/>
            <person name="Deik A."/>
            <person name="Scott J."/>
            <person name="Pierce K.A."/>
            <person name="Xavier R.J."/>
            <person name="Alm E.J."/>
        </authorList>
    </citation>
    <scope>NUCLEOTIDE SEQUENCE</scope>
    <source>
        <strain evidence="4">BIOML-A18</strain>
    </source>
</reference>
<gene>
    <name evidence="4" type="ORF">GKC89_08860</name>
</gene>
<dbReference type="AlphaFoldDB" id="A0A6A8H860"/>
<organism evidence="4">
    <name type="scientific">Ligilactobacillus ruminis</name>
    <dbReference type="NCBI Taxonomy" id="1623"/>
    <lineage>
        <taxon>Bacteria</taxon>
        <taxon>Bacillati</taxon>
        <taxon>Bacillota</taxon>
        <taxon>Bacilli</taxon>
        <taxon>Lactobacillales</taxon>
        <taxon>Lactobacillaceae</taxon>
        <taxon>Ligilactobacillus</taxon>
    </lineage>
</organism>
<evidence type="ECO:0000256" key="2">
    <source>
        <dbReference type="SAM" id="Phobius"/>
    </source>
</evidence>